<keyword evidence="1" id="KW-0732">Signal</keyword>
<gene>
    <name evidence="2" type="ORF">BDV96DRAFT_690968</name>
</gene>
<dbReference type="Proteomes" id="UP000799770">
    <property type="component" value="Unassembled WGS sequence"/>
</dbReference>
<evidence type="ECO:0000256" key="1">
    <source>
        <dbReference type="SAM" id="SignalP"/>
    </source>
</evidence>
<evidence type="ECO:0000313" key="3">
    <source>
        <dbReference type="Proteomes" id="UP000799770"/>
    </source>
</evidence>
<sequence length="80" mass="7951">MRLSVAVLAFLASLATAQSQCTAPDNGGCQPGNSGCFCEDPGTGEQSASCQASSSCGCTGGQEGVCIYLEPPNPPPPGRN</sequence>
<name>A0A6A5YU01_9PLEO</name>
<proteinExistence type="predicted"/>
<protein>
    <submittedName>
        <fullName evidence="2">Uncharacterized protein</fullName>
    </submittedName>
</protein>
<evidence type="ECO:0000313" key="2">
    <source>
        <dbReference type="EMBL" id="KAF2110669.1"/>
    </source>
</evidence>
<keyword evidence="3" id="KW-1185">Reference proteome</keyword>
<reference evidence="2" key="1">
    <citation type="journal article" date="2020" name="Stud. Mycol.">
        <title>101 Dothideomycetes genomes: a test case for predicting lifestyles and emergence of pathogens.</title>
        <authorList>
            <person name="Haridas S."/>
            <person name="Albert R."/>
            <person name="Binder M."/>
            <person name="Bloem J."/>
            <person name="Labutti K."/>
            <person name="Salamov A."/>
            <person name="Andreopoulos B."/>
            <person name="Baker S."/>
            <person name="Barry K."/>
            <person name="Bills G."/>
            <person name="Bluhm B."/>
            <person name="Cannon C."/>
            <person name="Castanera R."/>
            <person name="Culley D."/>
            <person name="Daum C."/>
            <person name="Ezra D."/>
            <person name="Gonzalez J."/>
            <person name="Henrissat B."/>
            <person name="Kuo A."/>
            <person name="Liang C."/>
            <person name="Lipzen A."/>
            <person name="Lutzoni F."/>
            <person name="Magnuson J."/>
            <person name="Mondo S."/>
            <person name="Nolan M."/>
            <person name="Ohm R."/>
            <person name="Pangilinan J."/>
            <person name="Park H.-J."/>
            <person name="Ramirez L."/>
            <person name="Alfaro M."/>
            <person name="Sun H."/>
            <person name="Tritt A."/>
            <person name="Yoshinaga Y."/>
            <person name="Zwiers L.-H."/>
            <person name="Turgeon B."/>
            <person name="Goodwin S."/>
            <person name="Spatafora J."/>
            <person name="Crous P."/>
            <person name="Grigoriev I."/>
        </authorList>
    </citation>
    <scope>NUCLEOTIDE SEQUENCE</scope>
    <source>
        <strain evidence="2">CBS 627.86</strain>
    </source>
</reference>
<dbReference type="EMBL" id="ML977337">
    <property type="protein sequence ID" value="KAF2110669.1"/>
    <property type="molecule type" value="Genomic_DNA"/>
</dbReference>
<organism evidence="2 3">
    <name type="scientific">Lophiotrema nucula</name>
    <dbReference type="NCBI Taxonomy" id="690887"/>
    <lineage>
        <taxon>Eukaryota</taxon>
        <taxon>Fungi</taxon>
        <taxon>Dikarya</taxon>
        <taxon>Ascomycota</taxon>
        <taxon>Pezizomycotina</taxon>
        <taxon>Dothideomycetes</taxon>
        <taxon>Pleosporomycetidae</taxon>
        <taxon>Pleosporales</taxon>
        <taxon>Lophiotremataceae</taxon>
        <taxon>Lophiotrema</taxon>
    </lineage>
</organism>
<feature type="signal peptide" evidence="1">
    <location>
        <begin position="1"/>
        <end position="17"/>
    </location>
</feature>
<feature type="chain" id="PRO_5025341198" evidence="1">
    <location>
        <begin position="18"/>
        <end position="80"/>
    </location>
</feature>
<dbReference type="AlphaFoldDB" id="A0A6A5YU01"/>
<accession>A0A6A5YU01</accession>